<comment type="caution">
    <text evidence="2">The sequence shown here is derived from an EMBL/GenBank/DDBJ whole genome shotgun (WGS) entry which is preliminary data.</text>
</comment>
<keyword evidence="1" id="KW-0812">Transmembrane</keyword>
<keyword evidence="1" id="KW-0472">Membrane</keyword>
<accession>A0A543A2N8</accession>
<feature type="transmembrane region" description="Helical" evidence="1">
    <location>
        <begin position="21"/>
        <end position="40"/>
    </location>
</feature>
<evidence type="ECO:0000313" key="2">
    <source>
        <dbReference type="EMBL" id="TQL66855.1"/>
    </source>
</evidence>
<organism evidence="2 3">
    <name type="scientific">Nocardioides albertanoniae</name>
    <dbReference type="NCBI Taxonomy" id="1175486"/>
    <lineage>
        <taxon>Bacteria</taxon>
        <taxon>Bacillati</taxon>
        <taxon>Actinomycetota</taxon>
        <taxon>Actinomycetes</taxon>
        <taxon>Propionibacteriales</taxon>
        <taxon>Nocardioidaceae</taxon>
        <taxon>Nocardioides</taxon>
    </lineage>
</organism>
<dbReference type="EMBL" id="VFOV01000001">
    <property type="protein sequence ID" value="TQL66855.1"/>
    <property type="molecule type" value="Genomic_DNA"/>
</dbReference>
<keyword evidence="3" id="KW-1185">Reference proteome</keyword>
<evidence type="ECO:0000256" key="1">
    <source>
        <dbReference type="SAM" id="Phobius"/>
    </source>
</evidence>
<sequence>MTEPRARHHLLSKRAERRGHLAKVALGVTPLAATLLVRAFGPDGQAVDILVTVAVTWALIAIVIILVMPMMNRRRRVLAERILAAHPDADVITGFASKGTRDHARTLGVNLVSLNNGAAIALGVRPGLIEVWSTGDTEPRWVLDRRSSALQVEVERLPHLDRTLLGIRITDGHASVELIPADRAGRIAAVEAALDALGVDRDDHIRP</sequence>
<evidence type="ECO:0000313" key="3">
    <source>
        <dbReference type="Proteomes" id="UP000320209"/>
    </source>
</evidence>
<keyword evidence="1" id="KW-1133">Transmembrane helix</keyword>
<gene>
    <name evidence="2" type="ORF">FB381_0721</name>
</gene>
<protein>
    <submittedName>
        <fullName evidence="2">Uncharacterized protein</fullName>
    </submittedName>
</protein>
<reference evidence="2 3" key="1">
    <citation type="submission" date="2019-06" db="EMBL/GenBank/DDBJ databases">
        <title>Sequencing the genomes of 1000 actinobacteria strains.</title>
        <authorList>
            <person name="Klenk H.-P."/>
        </authorList>
    </citation>
    <scope>NUCLEOTIDE SEQUENCE [LARGE SCALE GENOMIC DNA]</scope>
    <source>
        <strain evidence="2 3">DSM 25218</strain>
    </source>
</reference>
<dbReference type="AlphaFoldDB" id="A0A543A2N8"/>
<dbReference type="OrthoDB" id="5145488at2"/>
<proteinExistence type="predicted"/>
<name>A0A543A2N8_9ACTN</name>
<feature type="transmembrane region" description="Helical" evidence="1">
    <location>
        <begin position="46"/>
        <end position="68"/>
    </location>
</feature>
<dbReference type="Proteomes" id="UP000320209">
    <property type="component" value="Unassembled WGS sequence"/>
</dbReference>
<dbReference type="RefSeq" id="WP_141779013.1">
    <property type="nucleotide sequence ID" value="NZ_VFOV01000001.1"/>
</dbReference>